<evidence type="ECO:0000256" key="1">
    <source>
        <dbReference type="ARBA" id="ARBA00004141"/>
    </source>
</evidence>
<feature type="transmembrane region" description="Helical" evidence="5">
    <location>
        <begin position="46"/>
        <end position="66"/>
    </location>
</feature>
<accession>I3CAQ8</accession>
<feature type="transmembrane region" description="Helical" evidence="5">
    <location>
        <begin position="143"/>
        <end position="166"/>
    </location>
</feature>
<dbReference type="AlphaFoldDB" id="I3CAQ8"/>
<dbReference type="EMBL" id="JH651379">
    <property type="protein sequence ID" value="EIJ40701.1"/>
    <property type="molecule type" value="Genomic_DNA"/>
</dbReference>
<evidence type="ECO:0000256" key="5">
    <source>
        <dbReference type="SAM" id="Phobius"/>
    </source>
</evidence>
<keyword evidence="8" id="KW-1185">Reference proteome</keyword>
<dbReference type="STRING" id="926559.JoomaDRAFT_3771"/>
<dbReference type="GO" id="GO:0016020">
    <property type="term" value="C:membrane"/>
    <property type="evidence" value="ECO:0007669"/>
    <property type="project" value="UniProtKB-SubCell"/>
</dbReference>
<sequence>MKVRRIILWGICLLYVLLFVYASVSKFLNFQNFRMQLGQSPVIKGFADIIAWGIPCIELVTSFLLLHKRTRIIGLILAVLLMTMFSTYIYIILYHAVSVPCSCGGILEALGWKEHLYFNLGILLLGIWALSIALVLNKWINSVFIQVGLVAINILIGVLSVVLLYVTSERLIRYKNPFIRNYSHRMVKKGVFNLGVNSYYLAGIDTSFLYLGNYTRPLQILKIDQDLEASERITIKMSKDDLPGKAAQSRVIPPNVFLLDGQISRILKGKTTDWQMTFRWDGSKQFSDPVQFDENQWVVKHTIYKKRKRAMGILKMKDSLPIQSKPMLLKKQIDGFFDVSGTLTKDPITRNMVYVYRYRNLFEVMDSLLNPVFTAHTIDTIQKAQMIIDSVTLKNQYKLISSVTVNTTAVAYNGLLFVRSKILGKYEPELIWEQADVIDVYQLEDGAYLNSFYVYRMNQAPVRQIFIWKNDFYGLTGDYLVRYDISQVWKQALNSKE</sequence>
<protein>
    <recommendedName>
        <fullName evidence="6">Methylamine utilisation protein MauE domain-containing protein</fullName>
    </recommendedName>
</protein>
<feature type="transmembrane region" description="Helical" evidence="5">
    <location>
        <begin position="116"/>
        <end position="136"/>
    </location>
</feature>
<evidence type="ECO:0000256" key="3">
    <source>
        <dbReference type="ARBA" id="ARBA00022989"/>
    </source>
</evidence>
<keyword evidence="3 5" id="KW-1133">Transmembrane helix</keyword>
<evidence type="ECO:0000256" key="4">
    <source>
        <dbReference type="ARBA" id="ARBA00023136"/>
    </source>
</evidence>
<evidence type="ECO:0000259" key="6">
    <source>
        <dbReference type="Pfam" id="PF07291"/>
    </source>
</evidence>
<dbReference type="InterPro" id="IPR009908">
    <property type="entry name" value="Methylamine_util_MauE"/>
</dbReference>
<dbReference type="OrthoDB" id="673785at2"/>
<dbReference type="HOGENOM" id="CLU_042391_0_0_10"/>
<keyword evidence="2 5" id="KW-0812">Transmembrane</keyword>
<feature type="domain" description="Methylamine utilisation protein MauE" evidence="6">
    <location>
        <begin position="5"/>
        <end position="130"/>
    </location>
</feature>
<keyword evidence="4 5" id="KW-0472">Membrane</keyword>
<organism evidence="7 8">
    <name type="scientific">Galbibacter orientalis DSM 19592</name>
    <dbReference type="NCBI Taxonomy" id="926559"/>
    <lineage>
        <taxon>Bacteria</taxon>
        <taxon>Pseudomonadati</taxon>
        <taxon>Bacteroidota</taxon>
        <taxon>Flavobacteriia</taxon>
        <taxon>Flavobacteriales</taxon>
        <taxon>Flavobacteriaceae</taxon>
        <taxon>Galbibacter</taxon>
    </lineage>
</organism>
<feature type="transmembrane region" description="Helical" evidence="5">
    <location>
        <begin position="73"/>
        <end position="96"/>
    </location>
</feature>
<dbReference type="Pfam" id="PF07291">
    <property type="entry name" value="MauE"/>
    <property type="match status" value="1"/>
</dbReference>
<dbReference type="eggNOG" id="ENOG502Z9VN">
    <property type="taxonomic scope" value="Bacteria"/>
</dbReference>
<name>I3CAQ8_9FLAO</name>
<comment type="subcellular location">
    <subcellularLocation>
        <location evidence="1">Membrane</location>
        <topology evidence="1">Multi-pass membrane protein</topology>
    </subcellularLocation>
</comment>
<reference evidence="7 8" key="1">
    <citation type="submission" date="2012-02" db="EMBL/GenBank/DDBJ databases">
        <title>Improved High-Quality Draft genome of Joostella marina DSM 19592.</title>
        <authorList>
            <consortium name="US DOE Joint Genome Institute (JGI-PGF)"/>
            <person name="Lucas S."/>
            <person name="Copeland A."/>
            <person name="Lapidus A."/>
            <person name="Bruce D."/>
            <person name="Goodwin L."/>
            <person name="Pitluck S."/>
            <person name="Peters L."/>
            <person name="Chertkov O."/>
            <person name="Ovchinnikova G."/>
            <person name="Kyrpides N."/>
            <person name="Mavromatis K."/>
            <person name="Detter J.C."/>
            <person name="Han C."/>
            <person name="Land M."/>
            <person name="Hauser L."/>
            <person name="Markowitz V."/>
            <person name="Cheng J.-F."/>
            <person name="Hugenholtz P."/>
            <person name="Woyke T."/>
            <person name="Wu D."/>
            <person name="Tindall B."/>
            <person name="Brambilla E."/>
            <person name="Klenk H.-P."/>
            <person name="Eisen J.A."/>
        </authorList>
    </citation>
    <scope>NUCLEOTIDE SEQUENCE [LARGE SCALE GENOMIC DNA]</scope>
    <source>
        <strain evidence="7 8">DSM 19592</strain>
    </source>
</reference>
<dbReference type="GO" id="GO:0030416">
    <property type="term" value="P:methylamine metabolic process"/>
    <property type="evidence" value="ECO:0007669"/>
    <property type="project" value="InterPro"/>
</dbReference>
<proteinExistence type="predicted"/>
<evidence type="ECO:0000256" key="2">
    <source>
        <dbReference type="ARBA" id="ARBA00022692"/>
    </source>
</evidence>
<dbReference type="RefSeq" id="WP_008615207.1">
    <property type="nucleotide sequence ID" value="NZ_JH651379.1"/>
</dbReference>
<gene>
    <name evidence="7" type="ORF">JoomaDRAFT_3771</name>
</gene>
<dbReference type="Proteomes" id="UP000004690">
    <property type="component" value="Unassembled WGS sequence"/>
</dbReference>
<evidence type="ECO:0000313" key="8">
    <source>
        <dbReference type="Proteomes" id="UP000004690"/>
    </source>
</evidence>
<evidence type="ECO:0000313" key="7">
    <source>
        <dbReference type="EMBL" id="EIJ40701.1"/>
    </source>
</evidence>